<dbReference type="SMART" id="SM00474">
    <property type="entry name" value="35EXOc"/>
    <property type="match status" value="1"/>
</dbReference>
<feature type="region of interest" description="Disordered" evidence="1">
    <location>
        <begin position="108"/>
        <end position="133"/>
    </location>
</feature>
<proteinExistence type="predicted"/>
<dbReference type="EMBL" id="CAUJNA010003871">
    <property type="protein sequence ID" value="CAJ1411345.1"/>
    <property type="molecule type" value="Genomic_DNA"/>
</dbReference>
<evidence type="ECO:0000259" key="2">
    <source>
        <dbReference type="SMART" id="SM00474"/>
    </source>
</evidence>
<evidence type="ECO:0000256" key="1">
    <source>
        <dbReference type="SAM" id="MobiDB-lite"/>
    </source>
</evidence>
<keyword evidence="4" id="KW-1185">Reference proteome</keyword>
<dbReference type="GO" id="GO:0003676">
    <property type="term" value="F:nucleic acid binding"/>
    <property type="evidence" value="ECO:0007669"/>
    <property type="project" value="InterPro"/>
</dbReference>
<organism evidence="3 4">
    <name type="scientific">Effrenium voratum</name>
    <dbReference type="NCBI Taxonomy" id="2562239"/>
    <lineage>
        <taxon>Eukaryota</taxon>
        <taxon>Sar</taxon>
        <taxon>Alveolata</taxon>
        <taxon>Dinophyceae</taxon>
        <taxon>Suessiales</taxon>
        <taxon>Symbiodiniaceae</taxon>
        <taxon>Effrenium</taxon>
    </lineage>
</organism>
<dbReference type="CDD" id="cd04332">
    <property type="entry name" value="YbaK_like"/>
    <property type="match status" value="1"/>
</dbReference>
<dbReference type="InterPro" id="IPR012337">
    <property type="entry name" value="RNaseH-like_sf"/>
</dbReference>
<dbReference type="InterPro" id="IPR052408">
    <property type="entry name" value="Exonuclease_MUT-7-like"/>
</dbReference>
<dbReference type="GO" id="GO:0008408">
    <property type="term" value="F:3'-5' exonuclease activity"/>
    <property type="evidence" value="ECO:0007669"/>
    <property type="project" value="InterPro"/>
</dbReference>
<dbReference type="Pfam" id="PF04073">
    <property type="entry name" value="tRNA_edit"/>
    <property type="match status" value="1"/>
</dbReference>
<dbReference type="Gene3D" id="3.30.420.10">
    <property type="entry name" value="Ribonuclease H-like superfamily/Ribonuclease H"/>
    <property type="match status" value="1"/>
</dbReference>
<evidence type="ECO:0000313" key="3">
    <source>
        <dbReference type="EMBL" id="CAJ1411345.1"/>
    </source>
</evidence>
<dbReference type="GO" id="GO:0002161">
    <property type="term" value="F:aminoacyl-tRNA deacylase activity"/>
    <property type="evidence" value="ECO:0007669"/>
    <property type="project" value="InterPro"/>
</dbReference>
<dbReference type="Proteomes" id="UP001178507">
    <property type="component" value="Unassembled WGS sequence"/>
</dbReference>
<protein>
    <recommendedName>
        <fullName evidence="2">3'-5' exonuclease domain-containing protein</fullName>
    </recommendedName>
</protein>
<feature type="compositionally biased region" description="Low complexity" evidence="1">
    <location>
        <begin position="719"/>
        <end position="729"/>
    </location>
</feature>
<evidence type="ECO:0000313" key="4">
    <source>
        <dbReference type="Proteomes" id="UP001178507"/>
    </source>
</evidence>
<comment type="caution">
    <text evidence="3">The sequence shown here is derived from an EMBL/GenBank/DDBJ whole genome shotgun (WGS) entry which is preliminary data.</text>
</comment>
<dbReference type="InterPro" id="IPR036397">
    <property type="entry name" value="RNaseH_sf"/>
</dbReference>
<dbReference type="PANTHER" id="PTHR47765">
    <property type="entry name" value="3'-5' EXONUCLEASE DOMAIN-CONTAINING PROTEIN"/>
    <property type="match status" value="1"/>
</dbReference>
<dbReference type="Pfam" id="PF08907">
    <property type="entry name" value="DUF1853"/>
    <property type="match status" value="1"/>
</dbReference>
<dbReference type="SUPFAM" id="SSF53098">
    <property type="entry name" value="Ribonuclease H-like"/>
    <property type="match status" value="1"/>
</dbReference>
<dbReference type="Gene3D" id="3.90.960.10">
    <property type="entry name" value="YbaK/aminoacyl-tRNA synthetase-associated domain"/>
    <property type="match status" value="1"/>
</dbReference>
<reference evidence="3" key="1">
    <citation type="submission" date="2023-08" db="EMBL/GenBank/DDBJ databases">
        <authorList>
            <person name="Chen Y."/>
            <person name="Shah S."/>
            <person name="Dougan E. K."/>
            <person name="Thang M."/>
            <person name="Chan C."/>
        </authorList>
    </citation>
    <scope>NUCLEOTIDE SEQUENCE</scope>
</reference>
<accession>A0AA36JT30</accession>
<feature type="compositionally biased region" description="Basic and acidic residues" evidence="1">
    <location>
        <begin position="1089"/>
        <end position="1113"/>
    </location>
</feature>
<gene>
    <name evidence="3" type="ORF">EVOR1521_LOCUS31941</name>
</gene>
<feature type="region of interest" description="Disordered" evidence="1">
    <location>
        <begin position="1088"/>
        <end position="1113"/>
    </location>
</feature>
<dbReference type="InterPro" id="IPR007214">
    <property type="entry name" value="YbaK/aa-tRNA-synth-assoc-dom"/>
</dbReference>
<feature type="region of interest" description="Disordered" evidence="1">
    <location>
        <begin position="710"/>
        <end position="729"/>
    </location>
</feature>
<dbReference type="InterPro" id="IPR015003">
    <property type="entry name" value="DUF1853"/>
</dbReference>
<sequence>MATDEPLLRQQVVRDLHWVMAAPHLLQEGSFLPLWPDGRSQALAVASRSWLLELDADPAPLHAWLLAQVDFHRIGHYFAALVEFWLRQCPALSAQKVLARQHVPGKMFAPKGPPRAQEEERVEREDEAPTAEPPCRDQLKFLACLADEVIHLEAGFHFSLAKGPREVDVVASRFSGGFLHESLCWRILEARVRTRAAKDEAVSKLLVDWLGSHPSSYFLLRGCIFYPASLVLAGREEAALRPPDQEPSLLSQRQPVGWWTWDVAELLAAPGADSSRWAPLLYKRYWLSPVVCVEQPDGRVCTEGDPKIKLKSIEALQGDEFAKAISESRHLKARNPVLVSELQRSPTGRWEEVSKGLVLPAKWSMDFPQDDGGDLKAEASITRLQCSMEQVLQREGLDAWWRQVDKLETLAVDTEKRSAQAQDQRAATLWCPPAAVRALEGDLAHALTARWAQCATEEELCDAKAALISRLADAPSLTEEVILGLLELRNGRQHRGLGHVLLDGAKRLAARRPEPKDRPLTEPAQVAWRQLVASAGAGGFCPKVLAKASKQLALDMPGCRSQALEDLLARFRSFGFPEAAVPSTEREATLTGAAQLCALRLQRLKRNRRHRNGPPEEQLGCCLEHGCLQKTRCCLARCGCEARCCCSCACRLELREDEVRPLLSWCGRFGELAAAKALCRPELCGDTSDKLASQLPQLLEDHGVSLGRRQRRKLDAEADTPSTAASSAPAPKLAPKVALELAVEHCWVDTAAALEAATEEILRRAALEGYVVALDAEWKPFASGEAPTPVELLQLAVPSGCWLLDLPALKAAGRTAGELLRQICQSCVLLGFGLAGDLARLKDAPEPAKSIDLQEDSRSCPAGGLGELVSCSLGRALCKDQQCSDWSARPLSPEQVRYAALDAHVLLSLLGVDLGASQEEALHPEVLAGVLHRASARSWQRAKPRLLPLGPEAVDEALRKLKLPICEVTPDSTEAIHCKTLALVGLGDEEDRSRRAVAVLSTSSQLSLVKASTALGFKVRLARRQLLPALFGYEVGGMGPFGLRATCPLLLDETLRESQELLVGGGSPGRDLLVPQAALLEALGGRHVPLAEDPSRGGRGKEKKEKEEKNFAA</sequence>
<dbReference type="Pfam" id="PF01612">
    <property type="entry name" value="DNA_pol_A_exo1"/>
    <property type="match status" value="1"/>
</dbReference>
<name>A0AA36JT30_9DINO</name>
<feature type="domain" description="3'-5' exonuclease" evidence="2">
    <location>
        <begin position="747"/>
        <end position="918"/>
    </location>
</feature>
<dbReference type="InterPro" id="IPR036754">
    <property type="entry name" value="YbaK/aa-tRNA-synt-asso_dom_sf"/>
</dbReference>
<dbReference type="InterPro" id="IPR002562">
    <property type="entry name" value="3'-5'_exonuclease_dom"/>
</dbReference>
<dbReference type="SUPFAM" id="SSF55826">
    <property type="entry name" value="YbaK/ProRS associated domain"/>
    <property type="match status" value="1"/>
</dbReference>
<dbReference type="AlphaFoldDB" id="A0AA36JT30"/>
<dbReference type="PANTHER" id="PTHR47765:SF2">
    <property type="entry name" value="EXONUCLEASE MUT-7 HOMOLOG"/>
    <property type="match status" value="1"/>
</dbReference>